<sequence>MKDKATKNKVKRPIYKRWWFWVIIVVILSAIFGTSGEKDGIEDRAKDTINSAEQQTEEKQETETKSDTLPTLIDGGCRALTKNFVEGAIGEEYSMFAYNVEEFELDENENGTIKILYLPSNAGEEGATKVNLTISLKDGAYKIEYAMLSGLYEVDLTQVSKKYTELITSD</sequence>
<dbReference type="EMBL" id="AGEL01000004">
    <property type="protein sequence ID" value="EHO17624.1"/>
    <property type="molecule type" value="Genomic_DNA"/>
</dbReference>
<keyword evidence="1" id="KW-1133">Transmembrane helix</keyword>
<proteinExistence type="predicted"/>
<gene>
    <name evidence="2" type="ORF">HMPREF9623_00478</name>
</gene>
<feature type="transmembrane region" description="Helical" evidence="1">
    <location>
        <begin position="18"/>
        <end position="36"/>
    </location>
</feature>
<evidence type="ECO:0000313" key="2">
    <source>
        <dbReference type="EMBL" id="EHO17624.1"/>
    </source>
</evidence>
<protein>
    <submittedName>
        <fullName evidence="2">Uncharacterized protein</fullName>
    </submittedName>
</protein>
<reference evidence="2 3" key="1">
    <citation type="submission" date="2011-10" db="EMBL/GenBank/DDBJ databases">
        <title>The Genome Sequence of Lachnospiraceae bacterium ACC2.</title>
        <authorList>
            <consortium name="The Broad Institute Genome Sequencing Platform"/>
            <person name="Earl A."/>
            <person name="Ward D."/>
            <person name="Feldgarden M."/>
            <person name="Gevers D."/>
            <person name="Sizova M."/>
            <person name="Hazen A."/>
            <person name="Epstein S."/>
            <person name="Young S.K."/>
            <person name="Zeng Q."/>
            <person name="Gargeya S."/>
            <person name="Fitzgerald M."/>
            <person name="Haas B."/>
            <person name="Abouelleil A."/>
            <person name="Alvarado L."/>
            <person name="Arachchi H.M."/>
            <person name="Berlin A."/>
            <person name="Brown A."/>
            <person name="Chapman S.B."/>
            <person name="Chen Z."/>
            <person name="Dunbar C."/>
            <person name="Freedman E."/>
            <person name="Gearin G."/>
            <person name="Goldberg J."/>
            <person name="Griggs A."/>
            <person name="Gujja S."/>
            <person name="Heiman D."/>
            <person name="Howarth C."/>
            <person name="Larson L."/>
            <person name="Lui A."/>
            <person name="MacDonald P.J.P."/>
            <person name="Montmayeur A."/>
            <person name="Murphy C."/>
            <person name="Neiman D."/>
            <person name="Pearson M."/>
            <person name="Priest M."/>
            <person name="Roberts A."/>
            <person name="Saif S."/>
            <person name="Shea T."/>
            <person name="Shenoy N."/>
            <person name="Sisk P."/>
            <person name="Stolte C."/>
            <person name="Sykes S."/>
            <person name="Wortman J."/>
            <person name="Nusbaum C."/>
            <person name="Birren B."/>
        </authorList>
    </citation>
    <scope>NUCLEOTIDE SEQUENCE [LARGE SCALE GENOMIC DNA]</scope>
    <source>
        <strain evidence="2 3">ACC2</strain>
    </source>
</reference>
<comment type="caution">
    <text evidence="2">The sequence shown here is derived from an EMBL/GenBank/DDBJ whole genome shotgun (WGS) entry which is preliminary data.</text>
</comment>
<dbReference type="Proteomes" id="UP000018466">
    <property type="component" value="Unassembled WGS sequence"/>
</dbReference>
<evidence type="ECO:0000313" key="3">
    <source>
        <dbReference type="Proteomes" id="UP000018466"/>
    </source>
</evidence>
<accession>A0AA36Y698</accession>
<dbReference type="AlphaFoldDB" id="A0AA36Y698"/>
<organism evidence="2 3">
    <name type="scientific">Stomatobaculum longum</name>
    <dbReference type="NCBI Taxonomy" id="796942"/>
    <lineage>
        <taxon>Bacteria</taxon>
        <taxon>Bacillati</taxon>
        <taxon>Bacillota</taxon>
        <taxon>Clostridia</taxon>
        <taxon>Lachnospirales</taxon>
        <taxon>Lachnospiraceae</taxon>
        <taxon>Stomatobaculum</taxon>
    </lineage>
</organism>
<evidence type="ECO:0000256" key="1">
    <source>
        <dbReference type="SAM" id="Phobius"/>
    </source>
</evidence>
<name>A0AA36Y698_9FIRM</name>
<dbReference type="RefSeq" id="WP_009532311.1">
    <property type="nucleotide sequence ID" value="NZ_JH590861.1"/>
</dbReference>
<keyword evidence="1" id="KW-0472">Membrane</keyword>
<dbReference type="GeneID" id="86940256"/>
<keyword evidence="1" id="KW-0812">Transmembrane</keyword>
<keyword evidence="3" id="KW-1185">Reference proteome</keyword>